<gene>
    <name evidence="11" type="ORF">CI109_104938</name>
</gene>
<evidence type="ECO:0000256" key="6">
    <source>
        <dbReference type="ARBA" id="ARBA00023132"/>
    </source>
</evidence>
<evidence type="ECO:0000256" key="5">
    <source>
        <dbReference type="ARBA" id="ARBA00023010"/>
    </source>
</evidence>
<feature type="region of interest" description="Disordered" evidence="9">
    <location>
        <begin position="77"/>
        <end position="166"/>
    </location>
</feature>
<feature type="compositionally biased region" description="Polar residues" evidence="9">
    <location>
        <begin position="144"/>
        <end position="161"/>
    </location>
</feature>
<dbReference type="RefSeq" id="XP_031858298.2">
    <property type="nucleotide sequence ID" value="XM_032007392.2"/>
</dbReference>
<comment type="subcellular location">
    <subcellularLocation>
        <location evidence="1">Nucleus</location>
        <location evidence="1">Nuclear pore complex</location>
    </subcellularLocation>
</comment>
<evidence type="ECO:0000256" key="9">
    <source>
        <dbReference type="SAM" id="MobiDB-lite"/>
    </source>
</evidence>
<dbReference type="KEGG" id="ksn:43591560"/>
<dbReference type="GO" id="GO:0006999">
    <property type="term" value="P:nuclear pore organization"/>
    <property type="evidence" value="ECO:0007669"/>
    <property type="project" value="TreeGrafter"/>
</dbReference>
<evidence type="ECO:0000256" key="7">
    <source>
        <dbReference type="ARBA" id="ARBA00023242"/>
    </source>
</evidence>
<dbReference type="GO" id="GO:0051028">
    <property type="term" value="P:mRNA transport"/>
    <property type="evidence" value="ECO:0007669"/>
    <property type="project" value="UniProtKB-UniRule"/>
</dbReference>
<dbReference type="PROSITE" id="PS51472">
    <property type="entry name" value="RRM_NUP35"/>
    <property type="match status" value="1"/>
</dbReference>
<evidence type="ECO:0000256" key="2">
    <source>
        <dbReference type="ARBA" id="ARBA00022448"/>
    </source>
</evidence>
<dbReference type="GO" id="GO:0003676">
    <property type="term" value="F:nucleic acid binding"/>
    <property type="evidence" value="ECO:0007669"/>
    <property type="project" value="InterPro"/>
</dbReference>
<dbReference type="AlphaFoldDB" id="A0AAJ8LM84"/>
<sequence>MSNDWWTSSQSYSTPQRPSFTQSLSSSASQGFPGQSYPQNNGGAQRARFAGDELDPEDLKMAESIKFLPSFAQSPAGKLALGTSPQSGGGGGSGGGMGGGGGNVGSPGDGRKSPTAGVGGMGSRFGGGGQERDSPRHTRARTLVHQNSGLGSSIGTSSYNNGGMAIDEDMPPTASLRDSVADGVSRSEVATPIELPTPPSLLPSPTTTSLHIFGPPPSVLQTLQPFLSQFGQITSYRPGPPESNWYVVDYSTPLAASYALRRHGEIINGRWMLGFKVVREGSMAGCTVLDQPAGITAGASSGGGGGGAGTPLRVQSRADIIKPRQQQALIPANKSTAGSNAAANEYAWDEPEGEETQSGWSGWVSERLVSVVMNVTTALASIPSRNCADGSILIR</sequence>
<protein>
    <recommendedName>
        <fullName evidence="10">RRM Nup35-type domain-containing protein</fullName>
    </recommendedName>
</protein>
<dbReference type="GO" id="GO:0005543">
    <property type="term" value="F:phospholipid binding"/>
    <property type="evidence" value="ECO:0007669"/>
    <property type="project" value="TreeGrafter"/>
</dbReference>
<dbReference type="Gene3D" id="3.30.70.330">
    <property type="match status" value="1"/>
</dbReference>
<dbReference type="Proteomes" id="UP000322225">
    <property type="component" value="Chromosome 8"/>
</dbReference>
<dbReference type="GeneID" id="43591560"/>
<dbReference type="InterPro" id="IPR035979">
    <property type="entry name" value="RBD_domain_sf"/>
</dbReference>
<feature type="region of interest" description="Disordered" evidence="9">
    <location>
        <begin position="1"/>
        <end position="61"/>
    </location>
</feature>
<dbReference type="InterPro" id="IPR007846">
    <property type="entry name" value="RRM_NUP35_dom"/>
</dbReference>
<dbReference type="GO" id="GO:0006607">
    <property type="term" value="P:NLS-bearing protein import into nucleus"/>
    <property type="evidence" value="ECO:0007669"/>
    <property type="project" value="TreeGrafter"/>
</dbReference>
<evidence type="ECO:0000256" key="3">
    <source>
        <dbReference type="ARBA" id="ARBA00022816"/>
    </source>
</evidence>
<evidence type="ECO:0000256" key="8">
    <source>
        <dbReference type="PROSITE-ProRule" id="PRU00804"/>
    </source>
</evidence>
<keyword evidence="7 8" id="KW-0539">Nucleus</keyword>
<keyword evidence="3 8" id="KW-0509">mRNA transport</keyword>
<keyword evidence="2 8" id="KW-0813">Transport</keyword>
<dbReference type="SUPFAM" id="SSF54928">
    <property type="entry name" value="RNA-binding domain, RBD"/>
    <property type="match status" value="1"/>
</dbReference>
<dbReference type="Pfam" id="PF05172">
    <property type="entry name" value="RRM_Nup35"/>
    <property type="match status" value="1"/>
</dbReference>
<dbReference type="GO" id="GO:0044615">
    <property type="term" value="C:nuclear pore nuclear basket"/>
    <property type="evidence" value="ECO:0007669"/>
    <property type="project" value="TreeGrafter"/>
</dbReference>
<feature type="domain" description="RRM Nup35-type" evidence="10">
    <location>
        <begin position="204"/>
        <end position="285"/>
    </location>
</feature>
<evidence type="ECO:0000313" key="11">
    <source>
        <dbReference type="EMBL" id="WWD20462.1"/>
    </source>
</evidence>
<evidence type="ECO:0000259" key="10">
    <source>
        <dbReference type="PROSITE" id="PS51472"/>
    </source>
</evidence>
<keyword evidence="5" id="KW-0811">Translocation</keyword>
<dbReference type="PANTHER" id="PTHR21527:SF6">
    <property type="entry name" value="NUCLEOPORIN NUP35"/>
    <property type="match status" value="1"/>
</dbReference>
<reference evidence="11" key="2">
    <citation type="submission" date="2024-01" db="EMBL/GenBank/DDBJ databases">
        <title>Comparative genomics of Cryptococcus and Kwoniella reveals pathogenesis evolution and contrasting modes of karyotype evolution via chromosome fusion or intercentromeric recombination.</title>
        <authorList>
            <person name="Coelho M.A."/>
            <person name="David-Palma M."/>
            <person name="Shea T."/>
            <person name="Bowers K."/>
            <person name="McGinley-Smith S."/>
            <person name="Mohammad A.W."/>
            <person name="Gnirke A."/>
            <person name="Yurkov A.M."/>
            <person name="Nowrousian M."/>
            <person name="Sun S."/>
            <person name="Cuomo C.A."/>
            <person name="Heitman J."/>
        </authorList>
    </citation>
    <scope>NUCLEOTIDE SEQUENCE</scope>
    <source>
        <strain evidence="11">CBS 12478</strain>
    </source>
</reference>
<dbReference type="PANTHER" id="PTHR21527">
    <property type="entry name" value="NUCLEOPORIN NUP35"/>
    <property type="match status" value="1"/>
</dbReference>
<name>A0AAJ8LM84_9TREE</name>
<feature type="compositionally biased region" description="Polar residues" evidence="9">
    <location>
        <begin position="30"/>
        <end position="43"/>
    </location>
</feature>
<accession>A0AAJ8LM84</accession>
<organism evidence="11 12">
    <name type="scientific">Kwoniella shandongensis</name>
    <dbReference type="NCBI Taxonomy" id="1734106"/>
    <lineage>
        <taxon>Eukaryota</taxon>
        <taxon>Fungi</taxon>
        <taxon>Dikarya</taxon>
        <taxon>Basidiomycota</taxon>
        <taxon>Agaricomycotina</taxon>
        <taxon>Tremellomycetes</taxon>
        <taxon>Tremellales</taxon>
        <taxon>Cryptococcaceae</taxon>
        <taxon>Kwoniella</taxon>
    </lineage>
</organism>
<evidence type="ECO:0000313" key="12">
    <source>
        <dbReference type="Proteomes" id="UP000322225"/>
    </source>
</evidence>
<dbReference type="GO" id="GO:0017056">
    <property type="term" value="F:structural constituent of nuclear pore"/>
    <property type="evidence" value="ECO:0007669"/>
    <property type="project" value="TreeGrafter"/>
</dbReference>
<feature type="compositionally biased region" description="Low complexity" evidence="9">
    <location>
        <begin position="19"/>
        <end position="29"/>
    </location>
</feature>
<keyword evidence="12" id="KW-1185">Reference proteome</keyword>
<dbReference type="EMBL" id="CP144058">
    <property type="protein sequence ID" value="WWD20462.1"/>
    <property type="molecule type" value="Genomic_DNA"/>
</dbReference>
<keyword evidence="4" id="KW-0653">Protein transport</keyword>
<reference evidence="11" key="1">
    <citation type="submission" date="2017-08" db="EMBL/GenBank/DDBJ databases">
        <authorList>
            <person name="Cuomo C."/>
            <person name="Billmyre B."/>
            <person name="Heitman J."/>
        </authorList>
    </citation>
    <scope>NUCLEOTIDE SEQUENCE</scope>
    <source>
        <strain evidence="11">CBS 12478</strain>
    </source>
</reference>
<keyword evidence="6 8" id="KW-0906">Nuclear pore complex</keyword>
<evidence type="ECO:0000256" key="4">
    <source>
        <dbReference type="ARBA" id="ARBA00022927"/>
    </source>
</evidence>
<proteinExistence type="predicted"/>
<dbReference type="InterPro" id="IPR012677">
    <property type="entry name" value="Nucleotide-bd_a/b_plait_sf"/>
</dbReference>
<evidence type="ECO:0000256" key="1">
    <source>
        <dbReference type="ARBA" id="ARBA00004567"/>
    </source>
</evidence>
<dbReference type="GO" id="GO:0044613">
    <property type="term" value="C:nuclear pore central transport channel"/>
    <property type="evidence" value="ECO:0007669"/>
    <property type="project" value="TreeGrafter"/>
</dbReference>
<feature type="compositionally biased region" description="Polar residues" evidence="9">
    <location>
        <begin position="1"/>
        <end position="18"/>
    </location>
</feature>
<feature type="compositionally biased region" description="Gly residues" evidence="9">
    <location>
        <begin position="87"/>
        <end position="108"/>
    </location>
</feature>
<feature type="compositionally biased region" description="Gly residues" evidence="9">
    <location>
        <begin position="117"/>
        <end position="129"/>
    </location>
</feature>